<dbReference type="Ensembl" id="ENSORLT00015010487.1">
    <property type="protein sequence ID" value="ENSORLP00015002726.1"/>
    <property type="gene ID" value="ENSORLG00015003438.1"/>
</dbReference>
<name>A0A3P9LV15_ORYLA</name>
<dbReference type="Ensembl" id="ENSORLT00020006682.1">
    <property type="protein sequence ID" value="ENSORLP00020024547.1"/>
    <property type="gene ID" value="ENSORLG00020006022.1"/>
</dbReference>
<proteinExistence type="predicted"/>
<dbReference type="Proteomes" id="UP000265180">
    <property type="component" value="Chromosome 21"/>
</dbReference>
<reference evidence="2" key="3">
    <citation type="submission" date="2025-05" db="UniProtKB">
        <authorList>
            <consortium name="Ensembl"/>
        </authorList>
    </citation>
    <scope>IDENTIFICATION</scope>
    <source>
        <strain evidence="2">HNI</strain>
        <strain evidence="1">HSOK</strain>
    </source>
</reference>
<evidence type="ECO:0000313" key="4">
    <source>
        <dbReference type="Proteomes" id="UP000265200"/>
    </source>
</evidence>
<dbReference type="PANTHER" id="PTHR46424:SF1">
    <property type="entry name" value="UBX DOMAIN-CONTAINING PROTEIN 4"/>
    <property type="match status" value="1"/>
</dbReference>
<dbReference type="PANTHER" id="PTHR46424">
    <property type="entry name" value="UBX DOMAIN-CONTAINING PROTEIN 4"/>
    <property type="match status" value="1"/>
</dbReference>
<reference key="1">
    <citation type="journal article" date="2007" name="Nature">
        <title>The medaka draft genome and insights into vertebrate genome evolution.</title>
        <authorList>
            <person name="Kasahara M."/>
            <person name="Naruse K."/>
            <person name="Sasaki S."/>
            <person name="Nakatani Y."/>
            <person name="Qu W."/>
            <person name="Ahsan B."/>
            <person name="Yamada T."/>
            <person name="Nagayasu Y."/>
            <person name="Doi K."/>
            <person name="Kasai Y."/>
            <person name="Jindo T."/>
            <person name="Kobayashi D."/>
            <person name="Shimada A."/>
            <person name="Toyoda A."/>
            <person name="Kuroki Y."/>
            <person name="Fujiyama A."/>
            <person name="Sasaki T."/>
            <person name="Shimizu A."/>
            <person name="Asakawa S."/>
            <person name="Shimizu N."/>
            <person name="Hashimoto S."/>
            <person name="Yang J."/>
            <person name="Lee Y."/>
            <person name="Matsushima K."/>
            <person name="Sugano S."/>
            <person name="Sakaizumi M."/>
            <person name="Narita T."/>
            <person name="Ohishi K."/>
            <person name="Haga S."/>
            <person name="Ohta F."/>
            <person name="Nomoto H."/>
            <person name="Nogata K."/>
            <person name="Morishita T."/>
            <person name="Endo T."/>
            <person name="Shin-I T."/>
            <person name="Takeda H."/>
            <person name="Morishita S."/>
            <person name="Kohara Y."/>
        </authorList>
    </citation>
    <scope>NUCLEOTIDE SEQUENCE [LARGE SCALE GENOMIC DNA]</scope>
    <source>
        <strain>Hd-rR</strain>
    </source>
</reference>
<evidence type="ECO:0000313" key="3">
    <source>
        <dbReference type="Proteomes" id="UP000265180"/>
    </source>
</evidence>
<dbReference type="Pfam" id="PF23187">
    <property type="entry name" value="UBX7_N"/>
    <property type="match status" value="1"/>
</dbReference>
<evidence type="ECO:0000313" key="1">
    <source>
        <dbReference type="Ensembl" id="ENSORLP00015002726.1"/>
    </source>
</evidence>
<evidence type="ECO:0000313" key="2">
    <source>
        <dbReference type="Ensembl" id="ENSORLP00020024547.1"/>
    </source>
</evidence>
<organism evidence="2 3">
    <name type="scientific">Oryzias latipes</name>
    <name type="common">Japanese rice fish</name>
    <name type="synonym">Japanese killifish</name>
    <dbReference type="NCBI Taxonomy" id="8090"/>
    <lineage>
        <taxon>Eukaryota</taxon>
        <taxon>Metazoa</taxon>
        <taxon>Chordata</taxon>
        <taxon>Craniata</taxon>
        <taxon>Vertebrata</taxon>
        <taxon>Euteleostomi</taxon>
        <taxon>Actinopterygii</taxon>
        <taxon>Neopterygii</taxon>
        <taxon>Teleostei</taxon>
        <taxon>Neoteleostei</taxon>
        <taxon>Acanthomorphata</taxon>
        <taxon>Ovalentaria</taxon>
        <taxon>Atherinomorphae</taxon>
        <taxon>Beloniformes</taxon>
        <taxon>Adrianichthyidae</taxon>
        <taxon>Oryziinae</taxon>
        <taxon>Oryzias</taxon>
    </lineage>
</organism>
<dbReference type="AlphaFoldDB" id="A0A3P9LV15"/>
<sequence length="96" mass="10299">MLWFEGSIPEAISSAKSRGLVFVVVVSGDDEQSAQLMSSWEDEQVSAAASSCCVAIKVPASSETCVQFSQICILPSWLENFCSACRKWAVAMATSL</sequence>
<reference evidence="3 4" key="2">
    <citation type="submission" date="2017-04" db="EMBL/GenBank/DDBJ databases">
        <title>CpG methylation of centromeres and impact of large insertions on vertebrate speciation.</title>
        <authorList>
            <person name="Ichikawa K."/>
            <person name="Yoshimura J."/>
            <person name="Morishita S."/>
        </authorList>
    </citation>
    <scope>NUCLEOTIDE SEQUENCE</scope>
    <source>
        <strain evidence="2 3">HNI</strain>
        <strain evidence="1 4">HSOK</strain>
    </source>
</reference>
<accession>A0A3P9LV15</accession>
<protein>
    <submittedName>
        <fullName evidence="2">UBX domain protein 4</fullName>
    </submittedName>
</protein>
<dbReference type="Proteomes" id="UP000265200">
    <property type="component" value="Chromosome 21"/>
</dbReference>